<evidence type="ECO:0000313" key="7">
    <source>
        <dbReference type="Proteomes" id="UP001221757"/>
    </source>
</evidence>
<evidence type="ECO:0000256" key="2">
    <source>
        <dbReference type="ARBA" id="ARBA00022771"/>
    </source>
</evidence>
<keyword evidence="7" id="KW-1185">Reference proteome</keyword>
<keyword evidence="1" id="KW-0479">Metal-binding</keyword>
<evidence type="ECO:0000259" key="5">
    <source>
        <dbReference type="PROSITE" id="PS50865"/>
    </source>
</evidence>
<dbReference type="InterPro" id="IPR002893">
    <property type="entry name" value="Znf_MYND"/>
</dbReference>
<dbReference type="Gene3D" id="6.10.140.2220">
    <property type="match status" value="1"/>
</dbReference>
<proteinExistence type="predicted"/>
<dbReference type="AlphaFoldDB" id="A0AAD7GTX6"/>
<dbReference type="PROSITE" id="PS50865">
    <property type="entry name" value="ZF_MYND_2"/>
    <property type="match status" value="1"/>
</dbReference>
<dbReference type="SUPFAM" id="SSF144232">
    <property type="entry name" value="HIT/MYND zinc finger-like"/>
    <property type="match status" value="1"/>
</dbReference>
<dbReference type="GO" id="GO:0008270">
    <property type="term" value="F:zinc ion binding"/>
    <property type="evidence" value="ECO:0007669"/>
    <property type="project" value="UniProtKB-KW"/>
</dbReference>
<evidence type="ECO:0000256" key="4">
    <source>
        <dbReference type="PROSITE-ProRule" id="PRU00134"/>
    </source>
</evidence>
<dbReference type="Pfam" id="PF01753">
    <property type="entry name" value="zf-MYND"/>
    <property type="match status" value="1"/>
</dbReference>
<protein>
    <recommendedName>
        <fullName evidence="5">MYND-type domain-containing protein</fullName>
    </recommendedName>
</protein>
<sequence length="245" mass="27034">MEIFDPACLPEYVYSALNLKPPPAPRSIHPLADPKGTFRKELTRCQQCFKSRGPGVNLKTCSACKSDMYCSKECQTSAWKTRKVTCALNQLAYTIPLVDEMQELRVFVTKHQPTIASAGVHALDVMADPSRAEQDLLLICLRSRPDSRRSETAFFVTAAAAVPIDTFPKQQVMREQLKLASDETKRHPGMAGALLVYLFDFASGATNLCPVGFPQASPTPPNNPAIALPHWKEYLTANLNEGIIL</sequence>
<evidence type="ECO:0000256" key="1">
    <source>
        <dbReference type="ARBA" id="ARBA00022723"/>
    </source>
</evidence>
<accession>A0AAD7GTX6</accession>
<evidence type="ECO:0000256" key="3">
    <source>
        <dbReference type="ARBA" id="ARBA00022833"/>
    </source>
</evidence>
<comment type="caution">
    <text evidence="6">The sequence shown here is derived from an EMBL/GenBank/DDBJ whole genome shotgun (WGS) entry which is preliminary data.</text>
</comment>
<gene>
    <name evidence="6" type="ORF">B0H17DRAFT_698543</name>
</gene>
<evidence type="ECO:0000313" key="6">
    <source>
        <dbReference type="EMBL" id="KAJ7705008.1"/>
    </source>
</evidence>
<dbReference type="Proteomes" id="UP001221757">
    <property type="component" value="Unassembled WGS sequence"/>
</dbReference>
<name>A0AAD7GTX6_MYCRO</name>
<dbReference type="EMBL" id="JARKIE010000009">
    <property type="protein sequence ID" value="KAJ7705008.1"/>
    <property type="molecule type" value="Genomic_DNA"/>
</dbReference>
<feature type="domain" description="MYND-type" evidence="5">
    <location>
        <begin position="45"/>
        <end position="86"/>
    </location>
</feature>
<reference evidence="6" key="1">
    <citation type="submission" date="2023-03" db="EMBL/GenBank/DDBJ databases">
        <title>Massive genome expansion in bonnet fungi (Mycena s.s.) driven by repeated elements and novel gene families across ecological guilds.</title>
        <authorList>
            <consortium name="Lawrence Berkeley National Laboratory"/>
            <person name="Harder C.B."/>
            <person name="Miyauchi S."/>
            <person name="Viragh M."/>
            <person name="Kuo A."/>
            <person name="Thoen E."/>
            <person name="Andreopoulos B."/>
            <person name="Lu D."/>
            <person name="Skrede I."/>
            <person name="Drula E."/>
            <person name="Henrissat B."/>
            <person name="Morin E."/>
            <person name="Kohler A."/>
            <person name="Barry K."/>
            <person name="LaButti K."/>
            <person name="Morin E."/>
            <person name="Salamov A."/>
            <person name="Lipzen A."/>
            <person name="Mereny Z."/>
            <person name="Hegedus B."/>
            <person name="Baldrian P."/>
            <person name="Stursova M."/>
            <person name="Weitz H."/>
            <person name="Taylor A."/>
            <person name="Grigoriev I.V."/>
            <person name="Nagy L.G."/>
            <person name="Martin F."/>
            <person name="Kauserud H."/>
        </authorList>
    </citation>
    <scope>NUCLEOTIDE SEQUENCE</scope>
    <source>
        <strain evidence="6">CBHHK067</strain>
    </source>
</reference>
<keyword evidence="2 4" id="KW-0863">Zinc-finger</keyword>
<organism evidence="6 7">
    <name type="scientific">Mycena rosella</name>
    <name type="common">Pink bonnet</name>
    <name type="synonym">Agaricus rosellus</name>
    <dbReference type="NCBI Taxonomy" id="1033263"/>
    <lineage>
        <taxon>Eukaryota</taxon>
        <taxon>Fungi</taxon>
        <taxon>Dikarya</taxon>
        <taxon>Basidiomycota</taxon>
        <taxon>Agaricomycotina</taxon>
        <taxon>Agaricomycetes</taxon>
        <taxon>Agaricomycetidae</taxon>
        <taxon>Agaricales</taxon>
        <taxon>Marasmiineae</taxon>
        <taxon>Mycenaceae</taxon>
        <taxon>Mycena</taxon>
    </lineage>
</organism>
<keyword evidence="3" id="KW-0862">Zinc</keyword>